<name>A0A9P9ANX4_9HYPO</name>
<reference evidence="1 2" key="1">
    <citation type="journal article" date="2021" name="Nat. Commun.">
        <title>Genetic determinants of endophytism in the Arabidopsis root mycobiome.</title>
        <authorList>
            <person name="Mesny F."/>
            <person name="Miyauchi S."/>
            <person name="Thiergart T."/>
            <person name="Pickel B."/>
            <person name="Atanasova L."/>
            <person name="Karlsson M."/>
            <person name="Huettel B."/>
            <person name="Barry K.W."/>
            <person name="Haridas S."/>
            <person name="Chen C."/>
            <person name="Bauer D."/>
            <person name="Andreopoulos W."/>
            <person name="Pangilinan J."/>
            <person name="LaButti K."/>
            <person name="Riley R."/>
            <person name="Lipzen A."/>
            <person name="Clum A."/>
            <person name="Drula E."/>
            <person name="Henrissat B."/>
            <person name="Kohler A."/>
            <person name="Grigoriev I.V."/>
            <person name="Martin F.M."/>
            <person name="Hacquard S."/>
        </authorList>
    </citation>
    <scope>NUCLEOTIDE SEQUENCE [LARGE SCALE GENOMIC DNA]</scope>
    <source>
        <strain evidence="1 2">MPI-CAGE-CH-0241</strain>
    </source>
</reference>
<sequence>MKSTTAMSFEMSLADGTRIKLDVSFDSNSDFLTTSTTTSDTAFLLQITNSEPSHHSTPASSFPPDQRLLPSTMPVPQLPKDIVAVDSGGKTYLFYVNKDRKLSYLLSPNDNGTGDYTSKLIELQDKDDNKNDVIVSAETQQVAAIAWEANQVKEACSSSKWPGVWTQGSLGEEDSQPHEIAPGSSISATVNRSSGLSLRVFASVKNATNASGVPLISVFKFMYGEASQQNGDWAAFVISKKITRW</sequence>
<dbReference type="EMBL" id="JAGPYM010000007">
    <property type="protein sequence ID" value="KAH6892527.1"/>
    <property type="molecule type" value="Genomic_DNA"/>
</dbReference>
<organism evidence="1 2">
    <name type="scientific">Thelonectria olida</name>
    <dbReference type="NCBI Taxonomy" id="1576542"/>
    <lineage>
        <taxon>Eukaryota</taxon>
        <taxon>Fungi</taxon>
        <taxon>Dikarya</taxon>
        <taxon>Ascomycota</taxon>
        <taxon>Pezizomycotina</taxon>
        <taxon>Sordariomycetes</taxon>
        <taxon>Hypocreomycetidae</taxon>
        <taxon>Hypocreales</taxon>
        <taxon>Nectriaceae</taxon>
        <taxon>Thelonectria</taxon>
    </lineage>
</organism>
<dbReference type="AlphaFoldDB" id="A0A9P9ANX4"/>
<evidence type="ECO:0000313" key="2">
    <source>
        <dbReference type="Proteomes" id="UP000777438"/>
    </source>
</evidence>
<proteinExistence type="predicted"/>
<dbReference type="OrthoDB" id="4652505at2759"/>
<dbReference type="Proteomes" id="UP000777438">
    <property type="component" value="Unassembled WGS sequence"/>
</dbReference>
<protein>
    <recommendedName>
        <fullName evidence="3">Fucose-specific lectin</fullName>
    </recommendedName>
</protein>
<evidence type="ECO:0008006" key="3">
    <source>
        <dbReference type="Google" id="ProtNLM"/>
    </source>
</evidence>
<dbReference type="Gene3D" id="2.120.10.70">
    <property type="entry name" value="Fucose-specific lectin"/>
    <property type="match status" value="1"/>
</dbReference>
<keyword evidence="2" id="KW-1185">Reference proteome</keyword>
<comment type="caution">
    <text evidence="1">The sequence shown here is derived from an EMBL/GenBank/DDBJ whole genome shotgun (WGS) entry which is preliminary data.</text>
</comment>
<evidence type="ECO:0000313" key="1">
    <source>
        <dbReference type="EMBL" id="KAH6892527.1"/>
    </source>
</evidence>
<accession>A0A9P9ANX4</accession>
<gene>
    <name evidence="1" type="ORF">B0T10DRAFT_560106</name>
</gene>